<feature type="region of interest" description="Disordered" evidence="1">
    <location>
        <begin position="55"/>
        <end position="221"/>
    </location>
</feature>
<dbReference type="GO" id="GO:0010468">
    <property type="term" value="P:regulation of gene expression"/>
    <property type="evidence" value="ECO:0007669"/>
    <property type="project" value="TreeGrafter"/>
</dbReference>
<feature type="compositionally biased region" description="Polar residues" evidence="1">
    <location>
        <begin position="416"/>
        <end position="436"/>
    </location>
</feature>
<evidence type="ECO:0000256" key="1">
    <source>
        <dbReference type="SAM" id="MobiDB-lite"/>
    </source>
</evidence>
<gene>
    <name evidence="2" type="ORF">HUG17_0140</name>
</gene>
<dbReference type="AlphaFoldDB" id="A0A9D4SJV2"/>
<reference evidence="2" key="1">
    <citation type="submission" date="2020-06" db="EMBL/GenBank/DDBJ databases">
        <authorList>
            <person name="Ji K."/>
            <person name="Li J."/>
        </authorList>
    </citation>
    <scope>NUCLEOTIDE SEQUENCE</scope>
    <source>
        <strain evidence="2">JKM2019</strain>
        <tissue evidence="2">Whole body</tissue>
    </source>
</reference>
<comment type="caution">
    <text evidence="2">The sequence shown here is derived from an EMBL/GenBank/DDBJ whole genome shotgun (WGS) entry which is preliminary data.</text>
</comment>
<feature type="region of interest" description="Disordered" evidence="1">
    <location>
        <begin position="397"/>
        <end position="457"/>
    </location>
</feature>
<organism evidence="2">
    <name type="scientific">Dermatophagoides farinae</name>
    <name type="common">American house dust mite</name>
    <dbReference type="NCBI Taxonomy" id="6954"/>
    <lineage>
        <taxon>Eukaryota</taxon>
        <taxon>Metazoa</taxon>
        <taxon>Ecdysozoa</taxon>
        <taxon>Arthropoda</taxon>
        <taxon>Chelicerata</taxon>
        <taxon>Arachnida</taxon>
        <taxon>Acari</taxon>
        <taxon>Acariformes</taxon>
        <taxon>Sarcoptiformes</taxon>
        <taxon>Astigmata</taxon>
        <taxon>Psoroptidia</taxon>
        <taxon>Analgoidea</taxon>
        <taxon>Pyroglyphidae</taxon>
        <taxon>Dermatophagoidinae</taxon>
        <taxon>Dermatophagoides</taxon>
    </lineage>
</organism>
<feature type="compositionally biased region" description="Low complexity" evidence="1">
    <location>
        <begin position="399"/>
        <end position="415"/>
    </location>
</feature>
<feature type="region of interest" description="Disordered" evidence="1">
    <location>
        <begin position="574"/>
        <end position="610"/>
    </location>
</feature>
<feature type="compositionally biased region" description="Low complexity" evidence="1">
    <location>
        <begin position="142"/>
        <end position="157"/>
    </location>
</feature>
<protein>
    <submittedName>
        <fullName evidence="2">Uncharacterized protein</fullName>
    </submittedName>
</protein>
<evidence type="ECO:0000313" key="2">
    <source>
        <dbReference type="EMBL" id="KAH7644602.1"/>
    </source>
</evidence>
<name>A0A9D4SJV2_DERFA</name>
<dbReference type="EMBL" id="SDOV01000001">
    <property type="protein sequence ID" value="KAH7644602.1"/>
    <property type="molecule type" value="Genomic_DNA"/>
</dbReference>
<feature type="compositionally biased region" description="Basic and acidic residues" evidence="1">
    <location>
        <begin position="583"/>
        <end position="593"/>
    </location>
</feature>
<reference evidence="2" key="2">
    <citation type="journal article" date="2021" name="World Allergy Organ. J.">
        <title>Chromosome-level assembly of Dermatophagoides farinae genome and transcriptome reveals two novel allergens Der f 37 and Der f 39.</title>
        <authorList>
            <person name="Chen J."/>
            <person name="Cai Z."/>
            <person name="Fan D."/>
            <person name="Hu J."/>
            <person name="Hou Y."/>
            <person name="He Y."/>
            <person name="Zhang Z."/>
            <person name="Zhao Z."/>
            <person name="Gao P."/>
            <person name="Hu W."/>
            <person name="Sun J."/>
            <person name="Li J."/>
            <person name="Ji K."/>
        </authorList>
    </citation>
    <scope>NUCLEOTIDE SEQUENCE</scope>
    <source>
        <strain evidence="2">JKM2019</strain>
    </source>
</reference>
<feature type="compositionally biased region" description="Polar residues" evidence="1">
    <location>
        <begin position="878"/>
        <end position="904"/>
    </location>
</feature>
<dbReference type="Proteomes" id="UP000828236">
    <property type="component" value="Unassembled WGS sequence"/>
</dbReference>
<proteinExistence type="predicted"/>
<dbReference type="GO" id="GO:0005634">
    <property type="term" value="C:nucleus"/>
    <property type="evidence" value="ECO:0007669"/>
    <property type="project" value="TreeGrafter"/>
</dbReference>
<feature type="compositionally biased region" description="Basic and acidic residues" evidence="1">
    <location>
        <begin position="494"/>
        <end position="505"/>
    </location>
</feature>
<accession>A0A9D4SJV2</accession>
<feature type="region of interest" description="Disordered" evidence="1">
    <location>
        <begin position="873"/>
        <end position="904"/>
    </location>
</feature>
<feature type="region of interest" description="Disordered" evidence="1">
    <location>
        <begin position="481"/>
        <end position="516"/>
    </location>
</feature>
<dbReference type="PANTHER" id="PTHR14312:SF1">
    <property type="entry name" value="BASIC-LEUCINE ZIPPER TRANSCRIPTION FACTOR A"/>
    <property type="match status" value="1"/>
</dbReference>
<feature type="compositionally biased region" description="Low complexity" evidence="1">
    <location>
        <begin position="169"/>
        <end position="220"/>
    </location>
</feature>
<dbReference type="GO" id="GO:0043565">
    <property type="term" value="F:sequence-specific DNA binding"/>
    <property type="evidence" value="ECO:0007669"/>
    <property type="project" value="TreeGrafter"/>
</dbReference>
<feature type="compositionally biased region" description="Low complexity" evidence="1">
    <location>
        <begin position="507"/>
        <end position="516"/>
    </location>
</feature>
<dbReference type="PANTHER" id="PTHR14312">
    <property type="entry name" value="CREB/ATF BZIP TRANSCRIPTION FACTOR"/>
    <property type="match status" value="1"/>
</dbReference>
<feature type="compositionally biased region" description="Low complexity" evidence="1">
    <location>
        <begin position="59"/>
        <end position="82"/>
    </location>
</feature>
<feature type="compositionally biased region" description="Polar residues" evidence="1">
    <location>
        <begin position="90"/>
        <end position="101"/>
    </location>
</feature>
<feature type="compositionally biased region" description="Low complexity" evidence="1">
    <location>
        <begin position="110"/>
        <end position="133"/>
    </location>
</feature>
<sequence length="904" mass="102829">MLQSTSTSQLNQQQQQDLQQNLYNGYSQHQQQQRFNRDNIGRSGMAVVNTNNAGFVQDSPISIGSSSSSSSGIGKVELSSSSIHHDQDDILNTSTNNNQNGHYGIKDDLSSLQMNDQQQQQQQQQSIQSISSLLPPPPQPPQQSSTSSSSSPEPIASALNRRPESIKNPGVSPSSSTTVVMVGQLPSSSSSLSSSSSAQSTSTSSSLVSTPSTSESSSSTVNNHLNSATISDMFISIDGRLQKLQDQMIYYRSMNNFGLNSPTAFPSYFNMMKTQFLSMENLVESKLSTIENKFSNIVIEDEIWKKTINWKVEEILSKISQSENKVTFSNEQMLNKLDLIERNFKVITNDLFSKFLLVNEKLNMIELNIQNKLNDFGTKIRKTFDYQQKLIDLFKQDFNTNNNNNNHGTTESNGTPQQRFSNRNSHGGDNGENYSLKNLPIHTDMNDSGMGQESFENGYNWTNQQQQQQHQQSEFDMIMDSSTNEQQQQSQTVDKMHESDHHRSQTIEQQQQQESSMIMNNGRSTITRDELIAQCEPLFQRWKQNKFNQDDAHQLIICKQLLTSLENGDFIQQQQQQQQQYTNRDRIEKRDSADQESMMINDPQQQHISLKSKDIVDNNKMDDIINSSNGGGVNDYGGQQTNGNKKLSLEELDSKLQYFATKIIKIVQEMWHASQTSQQYLLETLLVTNETKEMIREEFNRLNGYVKPLNLLASMTDDIRDPIMTRLKEMTTAINNSVAVILNTQSQYMMRQDEQAYKILTISVSELRNHSTMVSRKVQEQSIQMNQKFEQIYKSLNQIGRKTIETVGHQLLDIMKKELHTIKSILSERSKISVNELDLDSPKSLTQNQCKNDCFISRQEIDNLCYNIESKPSHFRSETPSTLIQSSMATRDTPSLVQNNSFEN</sequence>